<feature type="signal peptide" evidence="1">
    <location>
        <begin position="1"/>
        <end position="24"/>
    </location>
</feature>
<dbReference type="InterPro" id="IPR036514">
    <property type="entry name" value="SGNH_hydro_sf"/>
</dbReference>
<comment type="caution">
    <text evidence="3">The sequence shown here is derived from an EMBL/GenBank/DDBJ whole genome shotgun (WGS) entry which is preliminary data.</text>
</comment>
<dbReference type="Pfam" id="PF13472">
    <property type="entry name" value="Lipase_GDSL_2"/>
    <property type="match status" value="1"/>
</dbReference>
<name>A0ABR9P504_9ACTN</name>
<organism evidence="3 4">
    <name type="scientific">Nocardiopsis coralli</name>
    <dbReference type="NCBI Taxonomy" id="2772213"/>
    <lineage>
        <taxon>Bacteria</taxon>
        <taxon>Bacillati</taxon>
        <taxon>Actinomycetota</taxon>
        <taxon>Actinomycetes</taxon>
        <taxon>Streptosporangiales</taxon>
        <taxon>Nocardiopsidaceae</taxon>
        <taxon>Nocardiopsis</taxon>
    </lineage>
</organism>
<reference evidence="3 4" key="1">
    <citation type="submission" date="2020-09" db="EMBL/GenBank/DDBJ databases">
        <title>Diversity and distribution of actinomycetes associated with coral in the coast of Hainan.</title>
        <authorList>
            <person name="Li F."/>
        </authorList>
    </citation>
    <scope>NUCLEOTIDE SEQUENCE [LARGE SCALE GENOMIC DNA]</scope>
    <source>
        <strain evidence="3 4">HNM0947</strain>
    </source>
</reference>
<feature type="domain" description="SGNH hydrolase-type esterase" evidence="2">
    <location>
        <begin position="39"/>
        <end position="301"/>
    </location>
</feature>
<evidence type="ECO:0000313" key="3">
    <source>
        <dbReference type="EMBL" id="MBE2998914.1"/>
    </source>
</evidence>
<dbReference type="SUPFAM" id="SSF52266">
    <property type="entry name" value="SGNH hydrolase"/>
    <property type="match status" value="1"/>
</dbReference>
<feature type="chain" id="PRO_5046462706" evidence="1">
    <location>
        <begin position="25"/>
        <end position="313"/>
    </location>
</feature>
<accession>A0ABR9P504</accession>
<proteinExistence type="predicted"/>
<protein>
    <submittedName>
        <fullName evidence="3">SGNH/GDSL hydrolase family protein</fullName>
    </submittedName>
</protein>
<dbReference type="GO" id="GO:0016787">
    <property type="term" value="F:hydrolase activity"/>
    <property type="evidence" value="ECO:0007669"/>
    <property type="project" value="UniProtKB-KW"/>
</dbReference>
<gene>
    <name evidence="3" type="ORF">IDM40_09380</name>
</gene>
<keyword evidence="4" id="KW-1185">Reference proteome</keyword>
<dbReference type="RefSeq" id="WP_193121559.1">
    <property type="nucleotide sequence ID" value="NZ_JADBGI010000007.1"/>
</dbReference>
<evidence type="ECO:0000256" key="1">
    <source>
        <dbReference type="SAM" id="SignalP"/>
    </source>
</evidence>
<sequence>MRTIPTAALTAVLALAAASCSVPGSEEDEGTGADRYLSVGDSLTVGVQPDGEGLPEQTDEAYTDFLTASLAEEGHELEHQRAGCRGETTSSFLEGGNPACGDRYDGGSQVETAEDFLEENEGDVELITLSLGINNLAGCFEQVDLSDPADASNLDTDCVEEGLEQVEDELPEVTERLREAAGPDTQIVGMTYYNPFLAPWAVEHVDDPDPGTPGGELPDGRGVVDYAVGVLEQLNDTLRSAYAEQDIDVADVEARFDSGEFDVPQESTTGLPLNVQRVCDWTWMCDTDVGPDIHTNAEGAREIARVHEEQVEH</sequence>
<evidence type="ECO:0000259" key="2">
    <source>
        <dbReference type="Pfam" id="PF13472"/>
    </source>
</evidence>
<dbReference type="Gene3D" id="3.40.50.1110">
    <property type="entry name" value="SGNH hydrolase"/>
    <property type="match status" value="1"/>
</dbReference>
<dbReference type="Proteomes" id="UP000806528">
    <property type="component" value="Unassembled WGS sequence"/>
</dbReference>
<keyword evidence="3" id="KW-0378">Hydrolase</keyword>
<evidence type="ECO:0000313" key="4">
    <source>
        <dbReference type="Proteomes" id="UP000806528"/>
    </source>
</evidence>
<dbReference type="PROSITE" id="PS51257">
    <property type="entry name" value="PROKAR_LIPOPROTEIN"/>
    <property type="match status" value="1"/>
</dbReference>
<keyword evidence="1" id="KW-0732">Signal</keyword>
<dbReference type="EMBL" id="JADBGI010000007">
    <property type="protein sequence ID" value="MBE2998914.1"/>
    <property type="molecule type" value="Genomic_DNA"/>
</dbReference>
<dbReference type="InterPro" id="IPR013830">
    <property type="entry name" value="SGNH_hydro"/>
</dbReference>